<reference evidence="2 3" key="1">
    <citation type="submission" date="2021-12" db="EMBL/GenBank/DDBJ databases">
        <title>Genome sequencing of bacteria with rrn-lacking chromosome and rrn-plasmid.</title>
        <authorList>
            <person name="Anda M."/>
            <person name="Iwasaki W."/>
        </authorList>
    </citation>
    <scope>NUCLEOTIDE SEQUENCE [LARGE SCALE GENOMIC DNA]</scope>
    <source>
        <strain evidence="2 3">NBRC 101262</strain>
        <plasmid evidence="2 3">pPP5</plasmid>
    </source>
</reference>
<keyword evidence="1" id="KW-0732">Signal</keyword>
<proteinExistence type="predicted"/>
<sequence length="258" mass="28936">MMKRFFYILLSGFAVAACQPNITKQATQTNEAAYVVFNQKDTTMAYVTSDTTALEIISPTGNQLLYTFNPFVPSNKFVPYKGALTLGENRIVSFVEVNAQQDTSEIKRAYFTKFVRPVKLAHGVLKTTFQQEEGASKLKESTPVATKHLFEKSQEEVYTKVKGLIYIPAAGDYRFTLGHSKDASLFVIDNPLLEANGDAMDSTIYMQPGFFPMEIYYTADQAQTPEVGIHSKYMEYDQIPDGLFVYKVTDPSGNEINI</sequence>
<name>A0ABN6LFP6_9BACT</name>
<evidence type="ECO:0008006" key="4">
    <source>
        <dbReference type="Google" id="ProtNLM"/>
    </source>
</evidence>
<organism evidence="2 3">
    <name type="scientific">Persicobacter psychrovividus</name>
    <dbReference type="NCBI Taxonomy" id="387638"/>
    <lineage>
        <taxon>Bacteria</taxon>
        <taxon>Pseudomonadati</taxon>
        <taxon>Bacteroidota</taxon>
        <taxon>Cytophagia</taxon>
        <taxon>Cytophagales</taxon>
        <taxon>Persicobacteraceae</taxon>
        <taxon>Persicobacter</taxon>
    </lineage>
</organism>
<keyword evidence="3" id="KW-1185">Reference proteome</keyword>
<dbReference type="RefSeq" id="WP_338399283.1">
    <property type="nucleotide sequence ID" value="NZ_AP025297.1"/>
</dbReference>
<accession>A0ABN6LFP6</accession>
<geneLocation type="plasmid" evidence="2 3">
    <name>pPP5</name>
</geneLocation>
<gene>
    <name evidence="2" type="ORF">PEPS_42710</name>
</gene>
<protein>
    <recommendedName>
        <fullName evidence="4">PA14 domain-containing protein</fullName>
    </recommendedName>
</protein>
<dbReference type="EMBL" id="AP025297">
    <property type="protein sequence ID" value="BDD01991.1"/>
    <property type="molecule type" value="Genomic_DNA"/>
</dbReference>
<evidence type="ECO:0000313" key="3">
    <source>
        <dbReference type="Proteomes" id="UP001354989"/>
    </source>
</evidence>
<keyword evidence="2" id="KW-0614">Plasmid</keyword>
<feature type="signal peptide" evidence="1">
    <location>
        <begin position="1"/>
        <end position="16"/>
    </location>
</feature>
<dbReference type="PROSITE" id="PS51257">
    <property type="entry name" value="PROKAR_LIPOPROTEIN"/>
    <property type="match status" value="1"/>
</dbReference>
<evidence type="ECO:0000313" key="2">
    <source>
        <dbReference type="EMBL" id="BDD01991.1"/>
    </source>
</evidence>
<dbReference type="Proteomes" id="UP001354989">
    <property type="component" value="Plasmid pPP5"/>
</dbReference>
<feature type="chain" id="PRO_5045549778" description="PA14 domain-containing protein" evidence="1">
    <location>
        <begin position="17"/>
        <end position="258"/>
    </location>
</feature>
<evidence type="ECO:0000256" key="1">
    <source>
        <dbReference type="SAM" id="SignalP"/>
    </source>
</evidence>